<comment type="caution">
    <text evidence="1">The sequence shown here is derived from an EMBL/GenBank/DDBJ whole genome shotgun (WGS) entry which is preliminary data.</text>
</comment>
<evidence type="ECO:0000313" key="2">
    <source>
        <dbReference type="Proteomes" id="UP001054945"/>
    </source>
</evidence>
<name>A0AAV4TYS7_CAEEX</name>
<keyword evidence="2" id="KW-1185">Reference proteome</keyword>
<gene>
    <name evidence="1" type="ORF">CEXT_218021</name>
</gene>
<evidence type="ECO:0000313" key="1">
    <source>
        <dbReference type="EMBL" id="GIY50157.1"/>
    </source>
</evidence>
<sequence length="81" mass="9649">MRKKKNKGIILENPKAAWKKQQFKLFFPLETAISRKFSNWNNFSRSNGETSPVYEIPFYPLENGELNPNNSDKIVVCKWWR</sequence>
<accession>A0AAV4TYS7</accession>
<proteinExistence type="predicted"/>
<dbReference type="Proteomes" id="UP001054945">
    <property type="component" value="Unassembled WGS sequence"/>
</dbReference>
<reference evidence="1 2" key="1">
    <citation type="submission" date="2021-06" db="EMBL/GenBank/DDBJ databases">
        <title>Caerostris extrusa draft genome.</title>
        <authorList>
            <person name="Kono N."/>
            <person name="Arakawa K."/>
        </authorList>
    </citation>
    <scope>NUCLEOTIDE SEQUENCE [LARGE SCALE GENOMIC DNA]</scope>
</reference>
<dbReference type="AlphaFoldDB" id="A0AAV4TYS7"/>
<protein>
    <submittedName>
        <fullName evidence="1">Uncharacterized protein</fullName>
    </submittedName>
</protein>
<dbReference type="EMBL" id="BPLR01011945">
    <property type="protein sequence ID" value="GIY50157.1"/>
    <property type="molecule type" value="Genomic_DNA"/>
</dbReference>
<organism evidence="1 2">
    <name type="scientific">Caerostris extrusa</name>
    <name type="common">Bark spider</name>
    <name type="synonym">Caerostris bankana</name>
    <dbReference type="NCBI Taxonomy" id="172846"/>
    <lineage>
        <taxon>Eukaryota</taxon>
        <taxon>Metazoa</taxon>
        <taxon>Ecdysozoa</taxon>
        <taxon>Arthropoda</taxon>
        <taxon>Chelicerata</taxon>
        <taxon>Arachnida</taxon>
        <taxon>Araneae</taxon>
        <taxon>Araneomorphae</taxon>
        <taxon>Entelegynae</taxon>
        <taxon>Araneoidea</taxon>
        <taxon>Araneidae</taxon>
        <taxon>Caerostris</taxon>
    </lineage>
</organism>